<proteinExistence type="predicted"/>
<dbReference type="Proteomes" id="UP000351155">
    <property type="component" value="Unassembled WGS sequence"/>
</dbReference>
<name>A0A484WT78_9ENTR</name>
<evidence type="ECO:0000313" key="2">
    <source>
        <dbReference type="Proteomes" id="UP000351155"/>
    </source>
</evidence>
<reference evidence="1 2" key="1">
    <citation type="submission" date="2019-03" db="EMBL/GenBank/DDBJ databases">
        <authorList>
            <consortium name="Pathogen Informatics"/>
        </authorList>
    </citation>
    <scope>NUCLEOTIDE SEQUENCE [LARGE SCALE GENOMIC DNA]</scope>
    <source>
        <strain evidence="1 2">NCTC12126</strain>
    </source>
</reference>
<dbReference type="PANTHER" id="PTHR30012:SF7">
    <property type="entry name" value="PROTEIN TRANSPORT PROTEIN HOFC HOMOLOG"/>
    <property type="match status" value="1"/>
</dbReference>
<dbReference type="EMBL" id="CAADIW010000004">
    <property type="protein sequence ID" value="VFS14076.1"/>
    <property type="molecule type" value="Genomic_DNA"/>
</dbReference>
<organism evidence="1 2">
    <name type="scientific">Enterobacter cancerogenus</name>
    <dbReference type="NCBI Taxonomy" id="69218"/>
    <lineage>
        <taxon>Bacteria</taxon>
        <taxon>Pseudomonadati</taxon>
        <taxon>Pseudomonadota</taxon>
        <taxon>Gammaproteobacteria</taxon>
        <taxon>Enterobacterales</taxon>
        <taxon>Enterobacteriaceae</taxon>
        <taxon>Enterobacter</taxon>
        <taxon>Enterobacter cloacae complex</taxon>
    </lineage>
</organism>
<dbReference type="GO" id="GO:0015628">
    <property type="term" value="P:protein secretion by the type II secretion system"/>
    <property type="evidence" value="ECO:0007669"/>
    <property type="project" value="TreeGrafter"/>
</dbReference>
<protein>
    <submittedName>
        <fullName evidence="1">Type II secretion system F domain-containing protein</fullName>
    </submittedName>
</protein>
<gene>
    <name evidence="1" type="ORF">NCTC12126_00630</name>
</gene>
<dbReference type="AlphaFoldDB" id="A0A484WT78"/>
<evidence type="ECO:0000313" key="1">
    <source>
        <dbReference type="EMBL" id="VFS14076.1"/>
    </source>
</evidence>
<dbReference type="GO" id="GO:0005886">
    <property type="term" value="C:plasma membrane"/>
    <property type="evidence" value="ECO:0007669"/>
    <property type="project" value="TreeGrafter"/>
</dbReference>
<dbReference type="PANTHER" id="PTHR30012">
    <property type="entry name" value="GENERAL SECRETION PATHWAY PROTEIN"/>
    <property type="match status" value="1"/>
</dbReference>
<sequence length="112" mass="12770">MTANQLWQWRALSHDGELQQGVLWAQNREAAFATLMHKNLHPLALKRGRLRHRWQIDHCYAIFQQLATLLQAGLTLSHSLAMLHSSTLCRSGGRYYRLLPTTSAKGVPSLRP</sequence>
<accession>A0A484WT78</accession>
<dbReference type="InterPro" id="IPR003004">
    <property type="entry name" value="GspF/PilC"/>
</dbReference>